<sequence length="64" mass="6725">MGANLRDAKLARDNLGGSTKRHGADLTGAQLHGADLRGAEYDDKTKFPVGFDPHTAGCIWAATS</sequence>
<evidence type="ECO:0000313" key="3">
    <source>
        <dbReference type="Proteomes" id="UP000310553"/>
    </source>
</evidence>
<evidence type="ECO:0008006" key="4">
    <source>
        <dbReference type="Google" id="ProtNLM"/>
    </source>
</evidence>
<proteinExistence type="predicted"/>
<reference evidence="2 3" key="1">
    <citation type="submission" date="2019-04" db="EMBL/GenBank/DDBJ databases">
        <title>Complete Genome of UW386 and Higher Quality Genome of UW700.</title>
        <authorList>
            <person name="Jacobs J."/>
            <person name="Perez A."/>
            <person name="Steidl O."/>
            <person name="Allen C."/>
        </authorList>
    </citation>
    <scope>NUCLEOTIDE SEQUENCE [LARGE SCALE GENOMIC DNA]</scope>
    <source>
        <strain evidence="2 3">UW386</strain>
    </source>
</reference>
<feature type="region of interest" description="Disordered" evidence="1">
    <location>
        <begin position="1"/>
        <end position="28"/>
    </location>
</feature>
<dbReference type="EMBL" id="CP039339">
    <property type="protein sequence ID" value="QCX48117.1"/>
    <property type="molecule type" value="Genomic_DNA"/>
</dbReference>
<dbReference type="AlphaFoldDB" id="A0AA92EAB4"/>
<protein>
    <recommendedName>
        <fullName evidence="4">Pentapeptide repeat-containing protein</fullName>
    </recommendedName>
</protein>
<name>A0AA92EAB4_RALSL</name>
<evidence type="ECO:0000313" key="2">
    <source>
        <dbReference type="EMBL" id="QCX48117.1"/>
    </source>
</evidence>
<dbReference type="Gene3D" id="2.160.20.80">
    <property type="entry name" value="E3 ubiquitin-protein ligase SopA"/>
    <property type="match status" value="1"/>
</dbReference>
<feature type="compositionally biased region" description="Basic and acidic residues" evidence="1">
    <location>
        <begin position="1"/>
        <end position="12"/>
    </location>
</feature>
<evidence type="ECO:0000256" key="1">
    <source>
        <dbReference type="SAM" id="MobiDB-lite"/>
    </source>
</evidence>
<organism evidence="2 3">
    <name type="scientific">Ralstonia solanacearum</name>
    <name type="common">Pseudomonas solanacearum</name>
    <dbReference type="NCBI Taxonomy" id="305"/>
    <lineage>
        <taxon>Bacteria</taxon>
        <taxon>Pseudomonadati</taxon>
        <taxon>Pseudomonadota</taxon>
        <taxon>Betaproteobacteria</taxon>
        <taxon>Burkholderiales</taxon>
        <taxon>Burkholderiaceae</taxon>
        <taxon>Ralstonia</taxon>
        <taxon>Ralstonia solanacearum species complex</taxon>
    </lineage>
</organism>
<dbReference type="SUPFAM" id="SSF141571">
    <property type="entry name" value="Pentapeptide repeat-like"/>
    <property type="match status" value="1"/>
</dbReference>
<dbReference type="Pfam" id="PF00805">
    <property type="entry name" value="Pentapeptide"/>
    <property type="match status" value="1"/>
</dbReference>
<dbReference type="Proteomes" id="UP000310553">
    <property type="component" value="Chromosome"/>
</dbReference>
<accession>A0AA92EAB4</accession>
<dbReference type="InterPro" id="IPR001646">
    <property type="entry name" value="5peptide_repeat"/>
</dbReference>
<gene>
    <name evidence="2" type="ORF">E7Z57_02785</name>
</gene>